<dbReference type="NCBIfam" id="NF047370">
    <property type="entry name" value="toxin_TsaT"/>
    <property type="match status" value="1"/>
</dbReference>
<protein>
    <submittedName>
        <fullName evidence="2">Uncharacterized protein</fullName>
    </submittedName>
</protein>
<reference evidence="4" key="2">
    <citation type="submission" date="2017-10" db="EMBL/GenBank/DDBJ databases">
        <title>Staphylococcus edaphicus sp. nov., isolated in Antarctica, harbouring mecC gene and genomic islands essential in adaptation to extreme environment.</title>
        <authorList>
            <person name="Pantucek R."/>
            <person name="Sedlacek I."/>
            <person name="Indrakova A."/>
            <person name="Vrbovska V."/>
            <person name="Maslanova I."/>
            <person name="Kovarovic V."/>
            <person name="Svec P."/>
            <person name="Kralova S."/>
            <person name="Kristofova L."/>
            <person name="Keklakova J."/>
            <person name="Petras P."/>
            <person name="Doskar J."/>
        </authorList>
    </citation>
    <scope>NUCLEOTIDE SEQUENCE [LARGE SCALE GENOMIC DNA]</scope>
    <source>
        <strain evidence="4">CCM 5085</strain>
    </source>
</reference>
<evidence type="ECO:0000313" key="4">
    <source>
        <dbReference type="Proteomes" id="UP000223828"/>
    </source>
</evidence>
<feature type="transmembrane region" description="Helical" evidence="1">
    <location>
        <begin position="6"/>
        <end position="26"/>
    </location>
</feature>
<keyword evidence="1" id="KW-0812">Transmembrane</keyword>
<dbReference type="OrthoDB" id="2410492at2"/>
<feature type="transmembrane region" description="Helical" evidence="1">
    <location>
        <begin position="38"/>
        <end position="59"/>
    </location>
</feature>
<organism evidence="2 4">
    <name type="scientific">Staphylococcus edaphicus</name>
    <dbReference type="NCBI Taxonomy" id="1955013"/>
    <lineage>
        <taxon>Bacteria</taxon>
        <taxon>Bacillati</taxon>
        <taxon>Bacillota</taxon>
        <taxon>Bacilli</taxon>
        <taxon>Bacillales</taxon>
        <taxon>Staphylococcaceae</taxon>
        <taxon>Staphylococcus</taxon>
    </lineage>
</organism>
<evidence type="ECO:0000313" key="2">
    <source>
        <dbReference type="EMBL" id="PHK48805.1"/>
    </source>
</evidence>
<name>A0A2C6WL53_9STAP</name>
<gene>
    <name evidence="2" type="ORF">BTJ66_11400</name>
    <name evidence="3" type="ORF">MNY58_10045</name>
</gene>
<reference evidence="2" key="3">
    <citation type="submission" date="2017-10" db="EMBL/GenBank/DDBJ databases">
        <authorList>
            <person name="Vrbovska V."/>
            <person name="Kovarovic V."/>
            <person name="Indrakova A."/>
        </authorList>
    </citation>
    <scope>NUCLEOTIDE SEQUENCE</scope>
    <source>
        <strain evidence="2">CCM 8730</strain>
    </source>
</reference>
<keyword evidence="1" id="KW-1133">Transmembrane helix</keyword>
<reference evidence="3" key="4">
    <citation type="submission" date="2022-03" db="EMBL/GenBank/DDBJ databases">
        <title>Complete Genome Sequence of Staphylococcus edaphicus strain CCM 8731.</title>
        <authorList>
            <person name="Rimmer C.O."/>
            <person name="Thomas J.C."/>
        </authorList>
    </citation>
    <scope>NUCLEOTIDE SEQUENCE</scope>
    <source>
        <strain evidence="3">CCM 8731</strain>
    </source>
</reference>
<evidence type="ECO:0000313" key="3">
    <source>
        <dbReference type="EMBL" id="UQW80918.1"/>
    </source>
</evidence>
<reference evidence="2" key="1">
    <citation type="journal article" date="2017" name="Appl. Environ. Microbiol.">
        <title>Staphylococcus edaphicus sp. nov., isolated in Antarctica, harbours mecC gene and genomic islands with suspected role in adaptation to extreme environment.</title>
        <authorList>
            <person name="Pantucek R."/>
            <person name="Sedlacek I."/>
            <person name="Indrakova A."/>
            <person name="Vrbovska V."/>
            <person name="Maslanova I."/>
            <person name="Kovarovic V."/>
            <person name="Svec P."/>
            <person name="Kralova S."/>
            <person name="Kristofova L."/>
            <person name="Keklakova J."/>
            <person name="Petras P."/>
            <person name="Doskar J."/>
        </authorList>
    </citation>
    <scope>NUCLEOTIDE SEQUENCE</scope>
    <source>
        <strain evidence="2">CCM 8730</strain>
    </source>
</reference>
<dbReference type="EMBL" id="MRZN01000023">
    <property type="protein sequence ID" value="PHK48805.1"/>
    <property type="molecule type" value="Genomic_DNA"/>
</dbReference>
<keyword evidence="5" id="KW-1185">Reference proteome</keyword>
<evidence type="ECO:0000313" key="5">
    <source>
        <dbReference type="Proteomes" id="UP001056588"/>
    </source>
</evidence>
<proteinExistence type="predicted"/>
<dbReference type="RefSeq" id="WP_099091069.1">
    <property type="nucleotide sequence ID" value="NZ_CP093217.1"/>
</dbReference>
<keyword evidence="1" id="KW-0472">Membrane</keyword>
<dbReference type="AlphaFoldDB" id="A0A2C6WL53"/>
<accession>A0A2C6WL53</accession>
<dbReference type="Proteomes" id="UP000223828">
    <property type="component" value="Unassembled WGS sequence"/>
</dbReference>
<dbReference type="EMBL" id="CP093217">
    <property type="protein sequence ID" value="UQW80918.1"/>
    <property type="molecule type" value="Genomic_DNA"/>
</dbReference>
<dbReference type="Proteomes" id="UP001056588">
    <property type="component" value="Chromosome"/>
</dbReference>
<evidence type="ECO:0000256" key="1">
    <source>
        <dbReference type="SAM" id="Phobius"/>
    </source>
</evidence>
<sequence length="60" mass="6663">MSLHFIILFWLSLIFLICGIASLIIYKLKGTEQAKESLLGVTVMLIIFGVVGTLFSLIFS</sequence>